<feature type="transmembrane region" description="Helical" evidence="1">
    <location>
        <begin position="6"/>
        <end position="28"/>
    </location>
</feature>
<reference evidence="3" key="1">
    <citation type="submission" date="2018-09" db="EMBL/GenBank/DDBJ databases">
        <authorList>
            <person name="Livingstone P.G."/>
            <person name="Whitworth D.E."/>
        </authorList>
    </citation>
    <scope>NUCLEOTIDE SEQUENCE [LARGE SCALE GENOMIC DNA]</scope>
    <source>
        <strain evidence="3">CA054A</strain>
    </source>
</reference>
<dbReference type="AlphaFoldDB" id="A0A3A8HEV7"/>
<evidence type="ECO:0000256" key="1">
    <source>
        <dbReference type="SAM" id="Phobius"/>
    </source>
</evidence>
<accession>A0A3A8HEV7</accession>
<keyword evidence="3" id="KW-1185">Reference proteome</keyword>
<evidence type="ECO:0000313" key="3">
    <source>
        <dbReference type="Proteomes" id="UP000268094"/>
    </source>
</evidence>
<evidence type="ECO:0000313" key="2">
    <source>
        <dbReference type="EMBL" id="RKG69255.1"/>
    </source>
</evidence>
<keyword evidence="1" id="KW-0472">Membrane</keyword>
<dbReference type="RefSeq" id="WP_120545791.1">
    <property type="nucleotide sequence ID" value="NZ_RAVZ01000576.1"/>
</dbReference>
<gene>
    <name evidence="2" type="ORF">D7V88_40250</name>
</gene>
<feature type="transmembrane region" description="Helical" evidence="1">
    <location>
        <begin position="49"/>
        <end position="68"/>
    </location>
</feature>
<sequence length="145" mass="15533">MDFAQKIAVFAAGGFFLAGLSFGVWKYAQMARSARAQASPYVDIAHRAALMYAFACLVVERFVVLSALDATVELIAVVAQVGFFAFGLSTYVIHGLLRDTDNQFARPHKLGRFELPPGVMVAAMVALIAGELGGFAVLFWGALIA</sequence>
<protein>
    <submittedName>
        <fullName evidence="2">Uncharacterized protein</fullName>
    </submittedName>
</protein>
<dbReference type="EMBL" id="RAVZ01000576">
    <property type="protein sequence ID" value="RKG69255.1"/>
    <property type="molecule type" value="Genomic_DNA"/>
</dbReference>
<feature type="transmembrane region" description="Helical" evidence="1">
    <location>
        <begin position="74"/>
        <end position="97"/>
    </location>
</feature>
<name>A0A3A8HEV7_9BACT</name>
<comment type="caution">
    <text evidence="2">The sequence shown here is derived from an EMBL/GenBank/DDBJ whole genome shotgun (WGS) entry which is preliminary data.</text>
</comment>
<feature type="transmembrane region" description="Helical" evidence="1">
    <location>
        <begin position="118"/>
        <end position="143"/>
    </location>
</feature>
<dbReference type="Proteomes" id="UP000268094">
    <property type="component" value="Unassembled WGS sequence"/>
</dbReference>
<proteinExistence type="predicted"/>
<dbReference type="OrthoDB" id="345818at2"/>
<keyword evidence="1" id="KW-1133">Transmembrane helix</keyword>
<organism evidence="2 3">
    <name type="scientific">Corallococcus terminator</name>
    <dbReference type="NCBI Taxonomy" id="2316733"/>
    <lineage>
        <taxon>Bacteria</taxon>
        <taxon>Pseudomonadati</taxon>
        <taxon>Myxococcota</taxon>
        <taxon>Myxococcia</taxon>
        <taxon>Myxococcales</taxon>
        <taxon>Cystobacterineae</taxon>
        <taxon>Myxococcaceae</taxon>
        <taxon>Corallococcus</taxon>
    </lineage>
</organism>
<keyword evidence="1" id="KW-0812">Transmembrane</keyword>